<comment type="caution">
    <text evidence="2">The sequence shown here is derived from an EMBL/GenBank/DDBJ whole genome shotgun (WGS) entry which is preliminary data.</text>
</comment>
<evidence type="ECO:0000256" key="1">
    <source>
        <dbReference type="SAM" id="SignalP"/>
    </source>
</evidence>
<feature type="signal peptide" evidence="1">
    <location>
        <begin position="1"/>
        <end position="23"/>
    </location>
</feature>
<sequence>MKQIGNIGLALLAGLCIASQAQAADRVMCEFTAHTRFGLVPPKVLIEFNDYRGSALAYDAHIHEVYGKPIAAELEETGSSRYTISWRIENLPLRGNSTASSQNIVRLNLKAMTASFTGYLGGFANHARGSGKCQPIS</sequence>
<protein>
    <submittedName>
        <fullName evidence="2">Uncharacterized protein</fullName>
    </submittedName>
</protein>
<keyword evidence="1" id="KW-0732">Signal</keyword>
<organism evidence="2 3">
    <name type="scientific">Pseudophaeobacter arcticus</name>
    <dbReference type="NCBI Taxonomy" id="385492"/>
    <lineage>
        <taxon>Bacteria</taxon>
        <taxon>Pseudomonadati</taxon>
        <taxon>Pseudomonadota</taxon>
        <taxon>Alphaproteobacteria</taxon>
        <taxon>Rhodobacterales</taxon>
        <taxon>Paracoccaceae</taxon>
        <taxon>Pseudophaeobacter</taxon>
    </lineage>
</organism>
<accession>A0ABQ0APQ9</accession>
<dbReference type="RefSeq" id="WP_353401584.1">
    <property type="nucleotide sequence ID" value="NZ_BAABWU010000015.1"/>
</dbReference>
<gene>
    <name evidence="2" type="ORF">NBRC116598_32640</name>
</gene>
<dbReference type="Proteomes" id="UP001441944">
    <property type="component" value="Unassembled WGS sequence"/>
</dbReference>
<proteinExistence type="predicted"/>
<feature type="chain" id="PRO_5046652719" evidence="1">
    <location>
        <begin position="24"/>
        <end position="137"/>
    </location>
</feature>
<reference evidence="2 3" key="1">
    <citation type="submission" date="2024-04" db="EMBL/GenBank/DDBJ databases">
        <title>Draft genome sequence of Pseudophaeobacter arcticus NBRC 116598.</title>
        <authorList>
            <person name="Miyakawa T."/>
            <person name="Kusuya Y."/>
            <person name="Miura T."/>
        </authorList>
    </citation>
    <scope>NUCLEOTIDE SEQUENCE [LARGE SCALE GENOMIC DNA]</scope>
    <source>
        <strain evidence="2 3">SU-CL00105</strain>
    </source>
</reference>
<keyword evidence="3" id="KW-1185">Reference proteome</keyword>
<evidence type="ECO:0000313" key="3">
    <source>
        <dbReference type="Proteomes" id="UP001441944"/>
    </source>
</evidence>
<evidence type="ECO:0000313" key="2">
    <source>
        <dbReference type="EMBL" id="GAA6197819.1"/>
    </source>
</evidence>
<dbReference type="EMBL" id="BAABWU010000015">
    <property type="protein sequence ID" value="GAA6197819.1"/>
    <property type="molecule type" value="Genomic_DNA"/>
</dbReference>
<name>A0ABQ0APQ9_9RHOB</name>